<dbReference type="Proteomes" id="UP000694864">
    <property type="component" value="Chromosome 16"/>
</dbReference>
<accession>A0ABM1R3Y2</accession>
<evidence type="ECO:0000313" key="1">
    <source>
        <dbReference type="Proteomes" id="UP000694864"/>
    </source>
</evidence>
<sequence>METLFKKFALLRSKAAKPLFSGLRAVNHARIRYHRISGCFGKCLWGDTSRNVDAAITVVDRSIGQLNGFLAEYNLKIGRVRRRRARTNNPTKQARYDHTIELLTKELVQIRHAVEVLEEERRQIYGFKNAIYFFRGISSISSGRERC</sequence>
<keyword evidence="1" id="KW-1185">Reference proteome</keyword>
<dbReference type="GeneID" id="104749383"/>
<reference evidence="1" key="1">
    <citation type="journal article" date="1997" name="Nucleic Acids Res.">
        <title>tRNAscan-SE: a program for improved detection of transfer RNA genes in genomic sequence.</title>
        <authorList>
            <person name="Lowe T.M."/>
            <person name="Eddy S.R."/>
        </authorList>
    </citation>
    <scope>NUCLEOTIDE SEQUENCE [LARGE SCALE GENOMIC DNA]</scope>
    <source>
        <strain evidence="1">r\DH55</strain>
    </source>
</reference>
<evidence type="ECO:0000313" key="2">
    <source>
        <dbReference type="RefSeq" id="XP_019093720.1"/>
    </source>
</evidence>
<organism evidence="1 2">
    <name type="scientific">Camelina sativa</name>
    <name type="common">False flax</name>
    <name type="synonym">Myagrum sativum</name>
    <dbReference type="NCBI Taxonomy" id="90675"/>
    <lineage>
        <taxon>Eukaryota</taxon>
        <taxon>Viridiplantae</taxon>
        <taxon>Streptophyta</taxon>
        <taxon>Embryophyta</taxon>
        <taxon>Tracheophyta</taxon>
        <taxon>Spermatophyta</taxon>
        <taxon>Magnoliopsida</taxon>
        <taxon>eudicotyledons</taxon>
        <taxon>Gunneridae</taxon>
        <taxon>Pentapetalae</taxon>
        <taxon>rosids</taxon>
        <taxon>malvids</taxon>
        <taxon>Brassicales</taxon>
        <taxon>Brassicaceae</taxon>
        <taxon>Camelineae</taxon>
        <taxon>Camelina</taxon>
    </lineage>
</organism>
<protein>
    <submittedName>
        <fullName evidence="2">Uncharacterized protein LOC104749383 isoform X3</fullName>
    </submittedName>
    <submittedName>
        <fullName evidence="3">Uncharacterized protein LOC104749383 isoform X4</fullName>
    </submittedName>
</protein>
<evidence type="ECO:0000313" key="3">
    <source>
        <dbReference type="RefSeq" id="XP_019093721.1"/>
    </source>
</evidence>
<name>A0ABM1R3Y2_CAMSA</name>
<dbReference type="RefSeq" id="XP_019093720.1">
    <property type="nucleotide sequence ID" value="XM_019238175.1"/>
</dbReference>
<reference evidence="1" key="2">
    <citation type="journal article" date="2014" name="Nat. Commun.">
        <title>The emerging biofuel crop Camelina sativa retains a highly undifferentiated hexaploid genome structure.</title>
        <authorList>
            <person name="Kagale S."/>
            <person name="Koh C."/>
            <person name="Nixon J."/>
            <person name="Bollina V."/>
            <person name="Clarke W.E."/>
            <person name="Tuteja R."/>
            <person name="Spillane C."/>
            <person name="Robinson S.J."/>
            <person name="Links M.G."/>
            <person name="Clarke C."/>
            <person name="Higgins E.E."/>
            <person name="Huebert T."/>
            <person name="Sharpe A.G."/>
            <person name="Parkin I.A."/>
        </authorList>
    </citation>
    <scope>NUCLEOTIDE SEQUENCE [LARGE SCALE GENOMIC DNA]</scope>
    <source>
        <strain evidence="1">r\DH55</strain>
    </source>
</reference>
<reference evidence="2 3" key="3">
    <citation type="submission" date="2025-05" db="UniProtKB">
        <authorList>
            <consortium name="RefSeq"/>
        </authorList>
    </citation>
    <scope>IDENTIFICATION</scope>
    <source>
        <tissue evidence="2 3">Leaf</tissue>
    </source>
</reference>
<gene>
    <name evidence="2 3" type="primary">LOC104749383</name>
</gene>
<dbReference type="RefSeq" id="XP_019093721.1">
    <property type="nucleotide sequence ID" value="XM_019238176.1"/>
</dbReference>
<proteinExistence type="predicted"/>